<dbReference type="GO" id="GO:0005524">
    <property type="term" value="F:ATP binding"/>
    <property type="evidence" value="ECO:0007669"/>
    <property type="project" value="UniProtKB-KW"/>
</dbReference>
<evidence type="ECO:0000256" key="8">
    <source>
        <dbReference type="ARBA" id="ARBA00022777"/>
    </source>
</evidence>
<keyword evidence="12" id="KW-0812">Transmembrane</keyword>
<comment type="caution">
    <text evidence="15">The sequence shown here is derived from an EMBL/GenBank/DDBJ whole genome shotgun (WGS) entry which is preliminary data.</text>
</comment>
<evidence type="ECO:0000256" key="6">
    <source>
        <dbReference type="ARBA" id="ARBA00022679"/>
    </source>
</evidence>
<dbReference type="GO" id="GO:0000155">
    <property type="term" value="F:phosphorelay sensor kinase activity"/>
    <property type="evidence" value="ECO:0007669"/>
    <property type="project" value="InterPro"/>
</dbReference>
<gene>
    <name evidence="15" type="ORF">DNH61_16465</name>
</gene>
<keyword evidence="5" id="KW-0597">Phosphoprotein</keyword>
<evidence type="ECO:0000256" key="9">
    <source>
        <dbReference type="ARBA" id="ARBA00022840"/>
    </source>
</evidence>
<dbReference type="InterPro" id="IPR005467">
    <property type="entry name" value="His_kinase_dom"/>
</dbReference>
<dbReference type="Gene3D" id="6.10.340.10">
    <property type="match status" value="1"/>
</dbReference>
<dbReference type="OrthoDB" id="9809348at2"/>
<dbReference type="SUPFAM" id="SSF55874">
    <property type="entry name" value="ATPase domain of HSP90 chaperone/DNA topoisomerase II/histidine kinase"/>
    <property type="match status" value="1"/>
</dbReference>
<dbReference type="GO" id="GO:0005886">
    <property type="term" value="C:plasma membrane"/>
    <property type="evidence" value="ECO:0007669"/>
    <property type="project" value="UniProtKB-SubCell"/>
</dbReference>
<accession>A0A2W1LRV5</accession>
<evidence type="ECO:0000313" key="15">
    <source>
        <dbReference type="EMBL" id="PZD94561.1"/>
    </source>
</evidence>
<dbReference type="InterPro" id="IPR036890">
    <property type="entry name" value="HATPase_C_sf"/>
</dbReference>
<dbReference type="Pfam" id="PF06580">
    <property type="entry name" value="His_kinase"/>
    <property type="match status" value="1"/>
</dbReference>
<proteinExistence type="predicted"/>
<dbReference type="AlphaFoldDB" id="A0A2W1LRV5"/>
<dbReference type="Gene3D" id="3.30.565.10">
    <property type="entry name" value="Histidine kinase-like ATPase, C-terminal domain"/>
    <property type="match status" value="1"/>
</dbReference>
<protein>
    <recommendedName>
        <fullName evidence="3">histidine kinase</fullName>
        <ecNumber evidence="3">2.7.13.3</ecNumber>
    </recommendedName>
</protein>
<feature type="transmembrane region" description="Helical" evidence="12">
    <location>
        <begin position="298"/>
        <end position="318"/>
    </location>
</feature>
<dbReference type="PANTHER" id="PTHR34220">
    <property type="entry name" value="SENSOR HISTIDINE KINASE YPDA"/>
    <property type="match status" value="1"/>
</dbReference>
<evidence type="ECO:0000256" key="7">
    <source>
        <dbReference type="ARBA" id="ARBA00022741"/>
    </source>
</evidence>
<keyword evidence="7" id="KW-0547">Nucleotide-binding</keyword>
<dbReference type="CDD" id="cd06225">
    <property type="entry name" value="HAMP"/>
    <property type="match status" value="1"/>
</dbReference>
<evidence type="ECO:0000256" key="10">
    <source>
        <dbReference type="ARBA" id="ARBA00023012"/>
    </source>
</evidence>
<keyword evidence="12" id="KW-1133">Transmembrane helix</keyword>
<evidence type="ECO:0000259" key="14">
    <source>
        <dbReference type="PROSITE" id="PS50885"/>
    </source>
</evidence>
<dbReference type="PANTHER" id="PTHR34220:SF7">
    <property type="entry name" value="SENSOR HISTIDINE KINASE YPDA"/>
    <property type="match status" value="1"/>
</dbReference>
<feature type="domain" description="Histidine kinase" evidence="13">
    <location>
        <begin position="479"/>
        <end position="582"/>
    </location>
</feature>
<dbReference type="PROSITE" id="PS50109">
    <property type="entry name" value="HIS_KIN"/>
    <property type="match status" value="1"/>
</dbReference>
<dbReference type="SUPFAM" id="SSF158472">
    <property type="entry name" value="HAMP domain-like"/>
    <property type="match status" value="1"/>
</dbReference>
<dbReference type="InterPro" id="IPR050640">
    <property type="entry name" value="Bact_2-comp_sensor_kinase"/>
</dbReference>
<dbReference type="InterPro" id="IPR003594">
    <property type="entry name" value="HATPase_dom"/>
</dbReference>
<dbReference type="Proteomes" id="UP000249522">
    <property type="component" value="Unassembled WGS sequence"/>
</dbReference>
<evidence type="ECO:0000256" key="4">
    <source>
        <dbReference type="ARBA" id="ARBA00022475"/>
    </source>
</evidence>
<dbReference type="RefSeq" id="WP_111147783.1">
    <property type="nucleotide sequence ID" value="NZ_QKRB01000051.1"/>
</dbReference>
<feature type="domain" description="HAMP" evidence="14">
    <location>
        <begin position="320"/>
        <end position="372"/>
    </location>
</feature>
<dbReference type="SMART" id="SM00304">
    <property type="entry name" value="HAMP"/>
    <property type="match status" value="1"/>
</dbReference>
<keyword evidence="4" id="KW-1003">Cell membrane</keyword>
<dbReference type="Pfam" id="PF00672">
    <property type="entry name" value="HAMP"/>
    <property type="match status" value="1"/>
</dbReference>
<comment type="subcellular location">
    <subcellularLocation>
        <location evidence="2">Cell membrane</location>
        <topology evidence="2">Multi-pass membrane protein</topology>
    </subcellularLocation>
</comment>
<keyword evidence="9" id="KW-0067">ATP-binding</keyword>
<dbReference type="EMBL" id="QKRB01000051">
    <property type="protein sequence ID" value="PZD94561.1"/>
    <property type="molecule type" value="Genomic_DNA"/>
</dbReference>
<evidence type="ECO:0000313" key="16">
    <source>
        <dbReference type="Proteomes" id="UP000249522"/>
    </source>
</evidence>
<keyword evidence="6" id="KW-0808">Transferase</keyword>
<keyword evidence="8 15" id="KW-0418">Kinase</keyword>
<organism evidence="15 16">
    <name type="scientific">Paenibacillus sambharensis</name>
    <dbReference type="NCBI Taxonomy" id="1803190"/>
    <lineage>
        <taxon>Bacteria</taxon>
        <taxon>Bacillati</taxon>
        <taxon>Bacillota</taxon>
        <taxon>Bacilli</taxon>
        <taxon>Bacillales</taxon>
        <taxon>Paenibacillaceae</taxon>
        <taxon>Paenibacillus</taxon>
    </lineage>
</organism>
<dbReference type="Pfam" id="PF02518">
    <property type="entry name" value="HATPase_c"/>
    <property type="match status" value="1"/>
</dbReference>
<reference evidence="15 16" key="1">
    <citation type="submission" date="2018-06" db="EMBL/GenBank/DDBJ databases">
        <title>Paenibacillus imtechensis sp. nov.</title>
        <authorList>
            <person name="Pinnaka A.K."/>
            <person name="Singh H."/>
            <person name="Kaur M."/>
        </authorList>
    </citation>
    <scope>NUCLEOTIDE SEQUENCE [LARGE SCALE GENOMIC DNA]</scope>
    <source>
        <strain evidence="15 16">SMB1</strain>
    </source>
</reference>
<dbReference type="SMART" id="SM00387">
    <property type="entry name" value="HATPase_c"/>
    <property type="match status" value="1"/>
</dbReference>
<evidence type="ECO:0000256" key="1">
    <source>
        <dbReference type="ARBA" id="ARBA00000085"/>
    </source>
</evidence>
<dbReference type="PROSITE" id="PS50885">
    <property type="entry name" value="HAMP"/>
    <property type="match status" value="1"/>
</dbReference>
<evidence type="ECO:0000259" key="13">
    <source>
        <dbReference type="PROSITE" id="PS50109"/>
    </source>
</evidence>
<keyword evidence="10" id="KW-0902">Two-component regulatory system</keyword>
<name>A0A2W1LRV5_9BACL</name>
<keyword evidence="11 12" id="KW-0472">Membrane</keyword>
<comment type="catalytic activity">
    <reaction evidence="1">
        <text>ATP + protein L-histidine = ADP + protein N-phospho-L-histidine.</text>
        <dbReference type="EC" id="2.7.13.3"/>
    </reaction>
</comment>
<evidence type="ECO:0000256" key="12">
    <source>
        <dbReference type="SAM" id="Phobius"/>
    </source>
</evidence>
<dbReference type="InterPro" id="IPR010559">
    <property type="entry name" value="Sig_transdc_His_kin_internal"/>
</dbReference>
<evidence type="ECO:0000256" key="3">
    <source>
        <dbReference type="ARBA" id="ARBA00012438"/>
    </source>
</evidence>
<feature type="transmembrane region" description="Helical" evidence="12">
    <location>
        <begin position="20"/>
        <end position="40"/>
    </location>
</feature>
<keyword evidence="16" id="KW-1185">Reference proteome</keyword>
<dbReference type="EC" id="2.7.13.3" evidence="3"/>
<dbReference type="InterPro" id="IPR003660">
    <property type="entry name" value="HAMP_dom"/>
</dbReference>
<evidence type="ECO:0000256" key="5">
    <source>
        <dbReference type="ARBA" id="ARBA00022553"/>
    </source>
</evidence>
<evidence type="ECO:0000256" key="11">
    <source>
        <dbReference type="ARBA" id="ARBA00023136"/>
    </source>
</evidence>
<evidence type="ECO:0000256" key="2">
    <source>
        <dbReference type="ARBA" id="ARBA00004651"/>
    </source>
</evidence>
<sequence length="587" mass="66841">MKPKSKRDYVPFGHKLMITYCVFIIIPVLLAAYMANMIFVESAQENARENYRSMLSQVKDNINYRMDDVANVSSMLYFDTRLALHLRQSKGGYESYASMTEYVLPRIQSTLDAAHNKMHLTVFMHNETLPEIYHAYPGGNALSGMGSVYDFYHIDRLHGKPWYETFPAEQYGATMEWRQVERDAALGQISLLRRLIEPNDPFELKEIGFLRITTRISDLFESLEAGRLAEGSSMMIVDEQGVIVTSSGGTVLQPGQPLDQRSLDDYMVVEENLNRLNWKLIGLLPGDITEAATRQVTGWTILIGLLCYLIFAMAGLYISRSFARKVSKIVAVLDAFREGDFHKRIQFKGRDEFTRISLALNDMGHNIQELIEEVYLSNIRKKEAELESLQAQINPHFLYNTLSSISRLAKFGEVDRLHRMVLDLAKFYRLSLNEGRTVIPIKHELEQIEAYMSIQKTKFGDGMTVWYEIDPDIMGYETIKLILQPFVENVLEHAWYGDRINIRITGAAMEERIVFQVIDDGLGMHPDTLRQLLGPPGNVSIGYGIGNVDQRIKLHYGQQYGVHITSRLGAGTTVEITIPKRVSAGQP</sequence>